<protein>
    <recommendedName>
        <fullName evidence="5">Heparanase-like protein 2</fullName>
    </recommendedName>
</protein>
<evidence type="ECO:0008006" key="5">
    <source>
        <dbReference type="Google" id="ProtNLM"/>
    </source>
</evidence>
<accession>A0A9Q1KZ29</accession>
<dbReference type="GO" id="GO:0016020">
    <property type="term" value="C:membrane"/>
    <property type="evidence" value="ECO:0007669"/>
    <property type="project" value="InterPro"/>
</dbReference>
<dbReference type="PANTHER" id="PTHR14363:SF21">
    <property type="entry name" value="HEPARANASE-LIKE PROTEIN 1"/>
    <property type="match status" value="1"/>
</dbReference>
<dbReference type="GO" id="GO:0009505">
    <property type="term" value="C:plant-type cell wall"/>
    <property type="evidence" value="ECO:0007669"/>
    <property type="project" value="TreeGrafter"/>
</dbReference>
<dbReference type="EMBL" id="JAKOGI010000009">
    <property type="protein sequence ID" value="KAJ8451431.1"/>
    <property type="molecule type" value="Genomic_DNA"/>
</dbReference>
<evidence type="ECO:0000313" key="4">
    <source>
        <dbReference type="Proteomes" id="UP001153076"/>
    </source>
</evidence>
<gene>
    <name evidence="3" type="ORF">Cgig2_017822</name>
</gene>
<dbReference type="AlphaFoldDB" id="A0A9Q1KZ29"/>
<comment type="similarity">
    <text evidence="1">Belongs to the glycosyl hydrolase 79 family.</text>
</comment>
<dbReference type="InterPro" id="IPR005199">
    <property type="entry name" value="Glyco_hydro_79"/>
</dbReference>
<dbReference type="Proteomes" id="UP001153076">
    <property type="component" value="Unassembled WGS sequence"/>
</dbReference>
<dbReference type="SUPFAM" id="SSF51445">
    <property type="entry name" value="(Trans)glycosidases"/>
    <property type="match status" value="1"/>
</dbReference>
<keyword evidence="2" id="KW-0732">Signal</keyword>
<proteinExistence type="inferred from homology"/>
<evidence type="ECO:0000256" key="1">
    <source>
        <dbReference type="ARBA" id="ARBA00009800"/>
    </source>
</evidence>
<dbReference type="PANTHER" id="PTHR14363">
    <property type="entry name" value="HEPARANASE-RELATED"/>
    <property type="match status" value="1"/>
</dbReference>
<feature type="chain" id="PRO_5040329851" description="Heparanase-like protein 2" evidence="2">
    <location>
        <begin position="20"/>
        <end position="518"/>
    </location>
</feature>
<feature type="signal peptide" evidence="2">
    <location>
        <begin position="1"/>
        <end position="19"/>
    </location>
</feature>
<comment type="caution">
    <text evidence="3">The sequence shown here is derived from an EMBL/GenBank/DDBJ whole genome shotgun (WGS) entry which is preliminary data.</text>
</comment>
<sequence>MAKQLFSFLLLACLPAILAQEILTAGLSIDGSRSIAETDENFVCATIDWWPHNKCNYNQCPWAYSSIMNLNLSHPLLAKAVQAFTHLRIRLGGSLEDQVLYGVPSLKLPCHPFWKQRDGLFGFSKGCLRTERWDALNHFFTKTGYDIVFHIVLPSLERISAIVTFSLNALYGRRKTRKGPWTGPWDSSNAHDFMKYTISKGYQIDSWEFGNELSGSGIGASVNAKQYGEDLIKLKRIINELYEKSSSKPSVLAPGGFFEKDWFAQLLQVTGPGVVDGVTHHIYDLGAGDDPNLAKKILDPDHLNKISDTFGALNQTIRDFGPWASAWVGEAGGAYNSGGHLVSDSFINSFCALLFNRLMGQKVLPVHIDASPHLHAYAHCTKGRAGITLLLINLSNETSFIAQVKNAMNKGLHLANKVLSREVSFTDRVKKLVSWVGSNASDGRLQREEYHLTPKDGNLRSQTVMLNGKPLEISEVGDIPSLEPVLVSVNSPLYISPLSIAFIVFPNFDAPACQHITL</sequence>
<dbReference type="InterPro" id="IPR017853">
    <property type="entry name" value="GH"/>
</dbReference>
<name>A0A9Q1KZ29_9CARY</name>
<organism evidence="3 4">
    <name type="scientific">Carnegiea gigantea</name>
    <dbReference type="NCBI Taxonomy" id="171969"/>
    <lineage>
        <taxon>Eukaryota</taxon>
        <taxon>Viridiplantae</taxon>
        <taxon>Streptophyta</taxon>
        <taxon>Embryophyta</taxon>
        <taxon>Tracheophyta</taxon>
        <taxon>Spermatophyta</taxon>
        <taxon>Magnoliopsida</taxon>
        <taxon>eudicotyledons</taxon>
        <taxon>Gunneridae</taxon>
        <taxon>Pentapetalae</taxon>
        <taxon>Caryophyllales</taxon>
        <taxon>Cactineae</taxon>
        <taxon>Cactaceae</taxon>
        <taxon>Cactoideae</taxon>
        <taxon>Echinocereeae</taxon>
        <taxon>Carnegiea</taxon>
    </lineage>
</organism>
<dbReference type="OrthoDB" id="726732at2759"/>
<evidence type="ECO:0000313" key="3">
    <source>
        <dbReference type="EMBL" id="KAJ8451431.1"/>
    </source>
</evidence>
<keyword evidence="4" id="KW-1185">Reference proteome</keyword>
<evidence type="ECO:0000256" key="2">
    <source>
        <dbReference type="SAM" id="SignalP"/>
    </source>
</evidence>
<reference evidence="3" key="1">
    <citation type="submission" date="2022-04" db="EMBL/GenBank/DDBJ databases">
        <title>Carnegiea gigantea Genome sequencing and assembly v2.</title>
        <authorList>
            <person name="Copetti D."/>
            <person name="Sanderson M.J."/>
            <person name="Burquez A."/>
            <person name="Wojciechowski M.F."/>
        </authorList>
    </citation>
    <scope>NUCLEOTIDE SEQUENCE</scope>
    <source>
        <strain evidence="3">SGP5-SGP5p</strain>
        <tissue evidence="3">Aerial part</tissue>
    </source>
</reference>
<dbReference type="GO" id="GO:0004566">
    <property type="term" value="F:beta-glucuronidase activity"/>
    <property type="evidence" value="ECO:0007669"/>
    <property type="project" value="TreeGrafter"/>
</dbReference>
<dbReference type="Pfam" id="PF03662">
    <property type="entry name" value="Glyco_hydro_79n"/>
    <property type="match status" value="2"/>
</dbReference>
<dbReference type="Gene3D" id="3.20.20.80">
    <property type="entry name" value="Glycosidases"/>
    <property type="match status" value="1"/>
</dbReference>